<dbReference type="EMBL" id="MU153992">
    <property type="protein sequence ID" value="KAF9439551.1"/>
    <property type="molecule type" value="Genomic_DNA"/>
</dbReference>
<organism evidence="1 2">
    <name type="scientific">Macrolepiota fuliginosa MF-IS2</name>
    <dbReference type="NCBI Taxonomy" id="1400762"/>
    <lineage>
        <taxon>Eukaryota</taxon>
        <taxon>Fungi</taxon>
        <taxon>Dikarya</taxon>
        <taxon>Basidiomycota</taxon>
        <taxon>Agaricomycotina</taxon>
        <taxon>Agaricomycetes</taxon>
        <taxon>Agaricomycetidae</taxon>
        <taxon>Agaricales</taxon>
        <taxon>Agaricineae</taxon>
        <taxon>Agaricaceae</taxon>
        <taxon>Macrolepiota</taxon>
    </lineage>
</organism>
<dbReference type="Proteomes" id="UP000807342">
    <property type="component" value="Unassembled WGS sequence"/>
</dbReference>
<accession>A0A9P6BUC1</accession>
<reference evidence="1" key="1">
    <citation type="submission" date="2020-11" db="EMBL/GenBank/DDBJ databases">
        <authorList>
            <consortium name="DOE Joint Genome Institute"/>
            <person name="Ahrendt S."/>
            <person name="Riley R."/>
            <person name="Andreopoulos W."/>
            <person name="Labutti K."/>
            <person name="Pangilinan J."/>
            <person name="Ruiz-Duenas F.J."/>
            <person name="Barrasa J.M."/>
            <person name="Sanchez-Garcia M."/>
            <person name="Camarero S."/>
            <person name="Miyauchi S."/>
            <person name="Serrano A."/>
            <person name="Linde D."/>
            <person name="Babiker R."/>
            <person name="Drula E."/>
            <person name="Ayuso-Fernandez I."/>
            <person name="Pacheco R."/>
            <person name="Padilla G."/>
            <person name="Ferreira P."/>
            <person name="Barriuso J."/>
            <person name="Kellner H."/>
            <person name="Castanera R."/>
            <person name="Alfaro M."/>
            <person name="Ramirez L."/>
            <person name="Pisabarro A.G."/>
            <person name="Kuo A."/>
            <person name="Tritt A."/>
            <person name="Lipzen A."/>
            <person name="He G."/>
            <person name="Yan M."/>
            <person name="Ng V."/>
            <person name="Cullen D."/>
            <person name="Martin F."/>
            <person name="Rosso M.-N."/>
            <person name="Henrissat B."/>
            <person name="Hibbett D."/>
            <person name="Martinez A.T."/>
            <person name="Grigoriev I.V."/>
        </authorList>
    </citation>
    <scope>NUCLEOTIDE SEQUENCE</scope>
    <source>
        <strain evidence="1">MF-IS2</strain>
    </source>
</reference>
<comment type="caution">
    <text evidence="1">The sequence shown here is derived from an EMBL/GenBank/DDBJ whole genome shotgun (WGS) entry which is preliminary data.</text>
</comment>
<protein>
    <submittedName>
        <fullName evidence="1">Uncharacterized protein</fullName>
    </submittedName>
</protein>
<sequence length="190" mass="21800">LLYHFGFVPPIPHLSSFTEFTSDSDFRSLISVLGMHGIKSSNRFFKTLISKQCAFFVRSFTAKLDKTPNSDLWDLSMDNRQTLCFSKCLSSIRTMRNKAETLYMFNFGSSSTIPWKLAVSSASAALYVCCLHEGMSEEDLVWELVQNGVHFHTLQHHNTLNLAPMERLSVMMVPMRLSGHVFDKRDHDFY</sequence>
<keyword evidence="2" id="KW-1185">Reference proteome</keyword>
<dbReference type="OrthoDB" id="3270336at2759"/>
<gene>
    <name evidence="1" type="ORF">P691DRAFT_616319</name>
</gene>
<feature type="non-terminal residue" evidence="1">
    <location>
        <position position="190"/>
    </location>
</feature>
<feature type="non-terminal residue" evidence="1">
    <location>
        <position position="1"/>
    </location>
</feature>
<dbReference type="AlphaFoldDB" id="A0A9P6BUC1"/>
<evidence type="ECO:0000313" key="2">
    <source>
        <dbReference type="Proteomes" id="UP000807342"/>
    </source>
</evidence>
<name>A0A9P6BUC1_9AGAR</name>
<proteinExistence type="predicted"/>
<evidence type="ECO:0000313" key="1">
    <source>
        <dbReference type="EMBL" id="KAF9439551.1"/>
    </source>
</evidence>